<dbReference type="Pfam" id="PF03184">
    <property type="entry name" value="DDE_1"/>
    <property type="match status" value="1"/>
</dbReference>
<evidence type="ECO:0000256" key="1">
    <source>
        <dbReference type="SAM" id="MobiDB-lite"/>
    </source>
</evidence>
<keyword evidence="4" id="KW-1185">Reference proteome</keyword>
<feature type="compositionally biased region" description="Low complexity" evidence="1">
    <location>
        <begin position="370"/>
        <end position="383"/>
    </location>
</feature>
<evidence type="ECO:0000259" key="2">
    <source>
        <dbReference type="Pfam" id="PF03184"/>
    </source>
</evidence>
<accession>G4Z392</accession>
<dbReference type="RefSeq" id="XP_009523478.1">
    <property type="nucleotide sequence ID" value="XM_009525183.1"/>
</dbReference>
<dbReference type="EMBL" id="JH159153">
    <property type="protein sequence ID" value="EGZ20761.1"/>
    <property type="molecule type" value="Genomic_DNA"/>
</dbReference>
<dbReference type="KEGG" id="psoj:PHYSODRAFT_298748"/>
<dbReference type="GeneID" id="20641647"/>
<organism evidence="3 4">
    <name type="scientific">Phytophthora sojae (strain P6497)</name>
    <name type="common">Soybean stem and root rot agent</name>
    <name type="synonym">Phytophthora megasperma f. sp. glycines</name>
    <dbReference type="NCBI Taxonomy" id="1094619"/>
    <lineage>
        <taxon>Eukaryota</taxon>
        <taxon>Sar</taxon>
        <taxon>Stramenopiles</taxon>
        <taxon>Oomycota</taxon>
        <taxon>Peronosporomycetes</taxon>
        <taxon>Peronosporales</taxon>
        <taxon>Peronosporaceae</taxon>
        <taxon>Phytophthora</taxon>
    </lineage>
</organism>
<evidence type="ECO:0000313" key="4">
    <source>
        <dbReference type="Proteomes" id="UP000002640"/>
    </source>
</evidence>
<sequence>MAEQFQTRHGLKLSRRHSDALVSSAEVDVEAERGSIRDDIAVFLAGNDTGNGDAEVSRSLDDVWSVGMTTIYLECSPIKGVDGTSKSRKRTGISVGLVVNAAGTEHLEPFFIEQDDDSGDEQALTSKDYASTRAECKALSIFQAWLQSRNQLLVDANRHVLLLVPKSREIMIEEATVFSNICLRLVPPAVASHVQPGSIGLTRIFQTKYRELLVNRAVHKLHNDNDGIIQAAELFELGTTDTMGLATTAWQLVGLSSKLVVSCWQKARILPTQAGSTFIEADACISIAISEELAKLEEAIQVLSLEAESCGVPITCVSAGKFACLGLDKAQGTYLCVAELAHPVVPQQQVKHITTTVDSPPSTQQEKGSTECCSSPNEENSSTDADLRGIISPVQQELSISPEVVLHAQTTLERYWAQNNVTLSPAVLDVLQQTRAQLMQHHASTS</sequence>
<feature type="region of interest" description="Disordered" evidence="1">
    <location>
        <begin position="357"/>
        <end position="385"/>
    </location>
</feature>
<dbReference type="Proteomes" id="UP000002640">
    <property type="component" value="Unassembled WGS sequence"/>
</dbReference>
<protein>
    <recommendedName>
        <fullName evidence="2">DDE-1 domain-containing protein</fullName>
    </recommendedName>
</protein>
<dbReference type="InterPro" id="IPR004875">
    <property type="entry name" value="DDE_SF_endonuclease_dom"/>
</dbReference>
<feature type="compositionally biased region" description="Polar residues" evidence="1">
    <location>
        <begin position="357"/>
        <end position="367"/>
    </location>
</feature>
<dbReference type="InParanoid" id="G4Z392"/>
<dbReference type="GO" id="GO:0003676">
    <property type="term" value="F:nucleic acid binding"/>
    <property type="evidence" value="ECO:0007669"/>
    <property type="project" value="InterPro"/>
</dbReference>
<name>G4Z392_PHYSP</name>
<evidence type="ECO:0000313" key="3">
    <source>
        <dbReference type="EMBL" id="EGZ20761.1"/>
    </source>
</evidence>
<reference evidence="3 4" key="1">
    <citation type="journal article" date="2006" name="Science">
        <title>Phytophthora genome sequences uncover evolutionary origins and mechanisms of pathogenesis.</title>
        <authorList>
            <person name="Tyler B.M."/>
            <person name="Tripathy S."/>
            <person name="Zhang X."/>
            <person name="Dehal P."/>
            <person name="Jiang R.H."/>
            <person name="Aerts A."/>
            <person name="Arredondo F.D."/>
            <person name="Baxter L."/>
            <person name="Bensasson D."/>
            <person name="Beynon J.L."/>
            <person name="Chapman J."/>
            <person name="Damasceno C.M."/>
            <person name="Dorrance A.E."/>
            <person name="Dou D."/>
            <person name="Dickerman A.W."/>
            <person name="Dubchak I.L."/>
            <person name="Garbelotto M."/>
            <person name="Gijzen M."/>
            <person name="Gordon S.G."/>
            <person name="Govers F."/>
            <person name="Grunwald N.J."/>
            <person name="Huang W."/>
            <person name="Ivors K.L."/>
            <person name="Jones R.W."/>
            <person name="Kamoun S."/>
            <person name="Krampis K."/>
            <person name="Lamour K.H."/>
            <person name="Lee M.K."/>
            <person name="McDonald W.H."/>
            <person name="Medina M."/>
            <person name="Meijer H.J."/>
            <person name="Nordberg E.K."/>
            <person name="Maclean D.J."/>
            <person name="Ospina-Giraldo M.D."/>
            <person name="Morris P.F."/>
            <person name="Phuntumart V."/>
            <person name="Putnam N.H."/>
            <person name="Rash S."/>
            <person name="Rose J.K."/>
            <person name="Sakihama Y."/>
            <person name="Salamov A.A."/>
            <person name="Savidor A."/>
            <person name="Scheuring C.F."/>
            <person name="Smith B.M."/>
            <person name="Sobral B.W."/>
            <person name="Terry A."/>
            <person name="Torto-Alalibo T.A."/>
            <person name="Win J."/>
            <person name="Xu Z."/>
            <person name="Zhang H."/>
            <person name="Grigoriev I.V."/>
            <person name="Rokhsar D.S."/>
            <person name="Boore J.L."/>
        </authorList>
    </citation>
    <scope>NUCLEOTIDE SEQUENCE [LARGE SCALE GENOMIC DNA]</scope>
    <source>
        <strain evidence="3 4">P6497</strain>
    </source>
</reference>
<feature type="domain" description="DDE-1" evidence="2">
    <location>
        <begin position="93"/>
        <end position="264"/>
    </location>
</feature>
<dbReference type="AlphaFoldDB" id="G4Z392"/>
<proteinExistence type="predicted"/>
<gene>
    <name evidence="3" type="ORF">PHYSODRAFT_298748</name>
</gene>